<evidence type="ECO:0000256" key="2">
    <source>
        <dbReference type="ARBA" id="ARBA00022605"/>
    </source>
</evidence>
<dbReference type="InterPro" id="IPR000534">
    <property type="entry name" value="Semialdehyde_DH_NAD-bd"/>
</dbReference>
<dbReference type="KEGG" id="pbu:L21SP3_01739"/>
<sequence length="337" mass="36647">MKKIRAAVIGATGYTGRDTIEILLSHRFAEVTYLTASSDDSVPASSMHPRLTGRCGLDIEPLNFDKLADTADAALCCLPHKVSMGFVPQMLEKGLKVVDFSADYRIKDVEVYQEHYAPHTDKDNIARAVYGLPELYRSELKGADLAANPGCFPTGSILGIAPLLNSQVIDPSDICVSAVSGATGAGKKPSPGLHFPNHNENIRPYKIGSHRHMPEIEQICAAVAGDEVNVLFQPHIGSFDRGIISSIYTRPVKDLSQAELEDLFKDFYECEPFVQVLDSPPEVKNVANTNYCHIYPAAVKGRIAVFTAIDNLVKGASGQAVQNMNIMFGIDEKEGLL</sequence>
<protein>
    <recommendedName>
        <fullName evidence="5">N-acetyl-gamma-glutamyl-phosphate reductase</fullName>
        <shortName evidence="5">AGPR</shortName>
        <ecNumber evidence="5">1.2.1.38</ecNumber>
    </recommendedName>
    <alternativeName>
        <fullName evidence="5">N-acetyl-glutamate semialdehyde dehydrogenase</fullName>
        <shortName evidence="5">NAGSA dehydrogenase</shortName>
    </alternativeName>
</protein>
<keyword evidence="4 5" id="KW-0560">Oxidoreductase</keyword>
<dbReference type="PANTHER" id="PTHR32338">
    <property type="entry name" value="N-ACETYL-GAMMA-GLUTAMYL-PHOSPHATE REDUCTASE, CHLOROPLASTIC-RELATED-RELATED"/>
    <property type="match status" value="1"/>
</dbReference>
<evidence type="ECO:0000256" key="6">
    <source>
        <dbReference type="PROSITE-ProRule" id="PRU10010"/>
    </source>
</evidence>
<dbReference type="GO" id="GO:0006526">
    <property type="term" value="P:L-arginine biosynthetic process"/>
    <property type="evidence" value="ECO:0007669"/>
    <property type="project" value="UniProtKB-UniRule"/>
</dbReference>
<dbReference type="Pfam" id="PF22698">
    <property type="entry name" value="Semialdhyde_dhC_1"/>
    <property type="match status" value="1"/>
</dbReference>
<evidence type="ECO:0000256" key="1">
    <source>
        <dbReference type="ARBA" id="ARBA00022571"/>
    </source>
</evidence>
<evidence type="ECO:0000313" key="8">
    <source>
        <dbReference type="EMBL" id="AQQ09918.1"/>
    </source>
</evidence>
<comment type="pathway">
    <text evidence="5">Amino-acid biosynthesis; L-arginine biosynthesis; N(2)-acetyl-L-ornithine from L-glutamate: step 3/4.</text>
</comment>
<evidence type="ECO:0000256" key="5">
    <source>
        <dbReference type="HAMAP-Rule" id="MF_00150"/>
    </source>
</evidence>
<dbReference type="AlphaFoldDB" id="A0A1Q2HR30"/>
<dbReference type="EMBL" id="CP019633">
    <property type="protein sequence ID" value="AQQ09918.1"/>
    <property type="molecule type" value="Genomic_DNA"/>
</dbReference>
<dbReference type="CDD" id="cd17895">
    <property type="entry name" value="AGPR_1_N"/>
    <property type="match status" value="1"/>
</dbReference>
<dbReference type="GO" id="GO:0005737">
    <property type="term" value="C:cytoplasm"/>
    <property type="evidence" value="ECO:0007669"/>
    <property type="project" value="UniProtKB-SubCell"/>
</dbReference>
<dbReference type="OrthoDB" id="9801289at2"/>
<evidence type="ECO:0000256" key="3">
    <source>
        <dbReference type="ARBA" id="ARBA00022857"/>
    </source>
</evidence>
<dbReference type="STRING" id="1940790.L21SP3_01739"/>
<comment type="catalytic activity">
    <reaction evidence="5">
        <text>N-acetyl-L-glutamate 5-semialdehyde + phosphate + NADP(+) = N-acetyl-L-glutamyl 5-phosphate + NADPH + H(+)</text>
        <dbReference type="Rhea" id="RHEA:21588"/>
        <dbReference type="ChEBI" id="CHEBI:15378"/>
        <dbReference type="ChEBI" id="CHEBI:29123"/>
        <dbReference type="ChEBI" id="CHEBI:43474"/>
        <dbReference type="ChEBI" id="CHEBI:57783"/>
        <dbReference type="ChEBI" id="CHEBI:57936"/>
        <dbReference type="ChEBI" id="CHEBI:58349"/>
        <dbReference type="EC" id="1.2.1.38"/>
    </reaction>
</comment>
<dbReference type="Gene3D" id="3.40.50.720">
    <property type="entry name" value="NAD(P)-binding Rossmann-like Domain"/>
    <property type="match status" value="1"/>
</dbReference>
<dbReference type="CDD" id="cd23934">
    <property type="entry name" value="AGPR_1_C"/>
    <property type="match status" value="1"/>
</dbReference>
<evidence type="ECO:0000313" key="9">
    <source>
        <dbReference type="Proteomes" id="UP000188273"/>
    </source>
</evidence>
<comment type="subcellular location">
    <subcellularLocation>
        <location evidence="5">Cytoplasm</location>
    </subcellularLocation>
</comment>
<keyword evidence="9" id="KW-1185">Reference proteome</keyword>
<feature type="domain" description="Semialdehyde dehydrogenase NAD-binding" evidence="7">
    <location>
        <begin position="5"/>
        <end position="143"/>
    </location>
</feature>
<comment type="similarity">
    <text evidence="5">Belongs to the NAGSA dehydrogenase family. Type 1 subfamily.</text>
</comment>
<comment type="function">
    <text evidence="5">Catalyzes the NADPH-dependent reduction of N-acetyl-5-glutamyl phosphate to yield N-acetyl-L-glutamate 5-semialdehyde.</text>
</comment>
<dbReference type="SUPFAM" id="SSF51735">
    <property type="entry name" value="NAD(P)-binding Rossmann-fold domains"/>
    <property type="match status" value="1"/>
</dbReference>
<dbReference type="Gene3D" id="3.30.360.10">
    <property type="entry name" value="Dihydrodipicolinate Reductase, domain 2"/>
    <property type="match status" value="1"/>
</dbReference>
<dbReference type="InterPro" id="IPR023013">
    <property type="entry name" value="AGPR_AS"/>
</dbReference>
<dbReference type="InterPro" id="IPR000706">
    <property type="entry name" value="AGPR_type-1"/>
</dbReference>
<dbReference type="InterPro" id="IPR036291">
    <property type="entry name" value="NAD(P)-bd_dom_sf"/>
</dbReference>
<keyword evidence="5" id="KW-0963">Cytoplasm</keyword>
<dbReference type="UniPathway" id="UPA00068">
    <property type="reaction ID" value="UER00108"/>
</dbReference>
<accession>A0A1Q2HR30</accession>
<keyword evidence="1 5" id="KW-0055">Arginine biosynthesis</keyword>
<gene>
    <name evidence="5 8" type="primary">argC</name>
    <name evidence="8" type="ORF">L21SP3_01739</name>
</gene>
<organism evidence="8 9">
    <name type="scientific">Sedimentisphaera cyanobacteriorum</name>
    <dbReference type="NCBI Taxonomy" id="1940790"/>
    <lineage>
        <taxon>Bacteria</taxon>
        <taxon>Pseudomonadati</taxon>
        <taxon>Planctomycetota</taxon>
        <taxon>Phycisphaerae</taxon>
        <taxon>Sedimentisphaerales</taxon>
        <taxon>Sedimentisphaeraceae</taxon>
        <taxon>Sedimentisphaera</taxon>
    </lineage>
</organism>
<dbReference type="InterPro" id="IPR050085">
    <property type="entry name" value="AGPR"/>
</dbReference>
<dbReference type="GO" id="GO:0003942">
    <property type="term" value="F:N-acetyl-gamma-glutamyl-phosphate reductase activity"/>
    <property type="evidence" value="ECO:0007669"/>
    <property type="project" value="UniProtKB-UniRule"/>
</dbReference>
<reference evidence="9" key="1">
    <citation type="submission" date="2017-02" db="EMBL/GenBank/DDBJ databases">
        <title>Comparative genomics and description of representatives of a novel lineage of planctomycetes thriving in anoxic sediments.</title>
        <authorList>
            <person name="Spring S."/>
            <person name="Bunk B."/>
            <person name="Sproer C."/>
            <person name="Klenk H.-P."/>
        </authorList>
    </citation>
    <scope>NUCLEOTIDE SEQUENCE [LARGE SCALE GENOMIC DNA]</scope>
    <source>
        <strain evidence="9">L21-RPul-D3</strain>
    </source>
</reference>
<dbReference type="PROSITE" id="PS01224">
    <property type="entry name" value="ARGC"/>
    <property type="match status" value="1"/>
</dbReference>
<dbReference type="Pfam" id="PF01118">
    <property type="entry name" value="Semialdhyde_dh"/>
    <property type="match status" value="1"/>
</dbReference>
<feature type="active site" evidence="5 6">
    <location>
        <position position="151"/>
    </location>
</feature>
<keyword evidence="3 5" id="KW-0521">NADP</keyword>
<evidence type="ECO:0000256" key="4">
    <source>
        <dbReference type="ARBA" id="ARBA00023002"/>
    </source>
</evidence>
<dbReference type="Proteomes" id="UP000188273">
    <property type="component" value="Chromosome"/>
</dbReference>
<evidence type="ECO:0000259" key="7">
    <source>
        <dbReference type="SMART" id="SM00859"/>
    </source>
</evidence>
<dbReference type="PANTHER" id="PTHR32338:SF10">
    <property type="entry name" value="N-ACETYL-GAMMA-GLUTAMYL-PHOSPHATE REDUCTASE, CHLOROPLASTIC-RELATED"/>
    <property type="match status" value="1"/>
</dbReference>
<dbReference type="EC" id="1.2.1.38" evidence="5"/>
<proteinExistence type="inferred from homology"/>
<dbReference type="GO" id="GO:0051287">
    <property type="term" value="F:NAD binding"/>
    <property type="evidence" value="ECO:0007669"/>
    <property type="project" value="InterPro"/>
</dbReference>
<keyword evidence="2 5" id="KW-0028">Amino-acid biosynthesis</keyword>
<dbReference type="GO" id="GO:0070401">
    <property type="term" value="F:NADP+ binding"/>
    <property type="evidence" value="ECO:0007669"/>
    <property type="project" value="InterPro"/>
</dbReference>
<dbReference type="NCBIfam" id="TIGR01850">
    <property type="entry name" value="argC"/>
    <property type="match status" value="1"/>
</dbReference>
<dbReference type="RefSeq" id="WP_077540671.1">
    <property type="nucleotide sequence ID" value="NZ_CP019633.1"/>
</dbReference>
<dbReference type="SUPFAM" id="SSF55347">
    <property type="entry name" value="Glyceraldehyde-3-phosphate dehydrogenase-like, C-terminal domain"/>
    <property type="match status" value="1"/>
</dbReference>
<dbReference type="SMART" id="SM00859">
    <property type="entry name" value="Semialdhyde_dh"/>
    <property type="match status" value="1"/>
</dbReference>
<dbReference type="InterPro" id="IPR058924">
    <property type="entry name" value="AGPR_dimerisation_dom"/>
</dbReference>
<dbReference type="HAMAP" id="MF_00150">
    <property type="entry name" value="ArgC_type1"/>
    <property type="match status" value="1"/>
</dbReference>
<name>A0A1Q2HR30_9BACT</name>